<name>D0WEU5_SLAES</name>
<keyword evidence="14" id="KW-1185">Reference proteome</keyword>
<dbReference type="PROSITE" id="PS50929">
    <property type="entry name" value="ABC_TM1F"/>
    <property type="match status" value="1"/>
</dbReference>
<dbReference type="Gene3D" id="1.20.1560.10">
    <property type="entry name" value="ABC transporter type 1, transmembrane domain"/>
    <property type="match status" value="1"/>
</dbReference>
<dbReference type="Proteomes" id="UP000006001">
    <property type="component" value="Unassembled WGS sequence"/>
</dbReference>
<feature type="transmembrane region" description="Helical" evidence="10">
    <location>
        <begin position="182"/>
        <end position="198"/>
    </location>
</feature>
<dbReference type="InterPro" id="IPR011527">
    <property type="entry name" value="ABC1_TM_dom"/>
</dbReference>
<dbReference type="InterPro" id="IPR003439">
    <property type="entry name" value="ABC_transporter-like_ATP-bd"/>
</dbReference>
<evidence type="ECO:0000256" key="3">
    <source>
        <dbReference type="ARBA" id="ARBA00022475"/>
    </source>
</evidence>
<dbReference type="PROSITE" id="PS50893">
    <property type="entry name" value="ABC_TRANSPORTER_2"/>
    <property type="match status" value="1"/>
</dbReference>
<evidence type="ECO:0000256" key="10">
    <source>
        <dbReference type="SAM" id="Phobius"/>
    </source>
</evidence>
<reference evidence="13" key="1">
    <citation type="submission" date="2009-10" db="EMBL/GenBank/DDBJ databases">
        <authorList>
            <person name="Weinstock G."/>
            <person name="Sodergren E."/>
            <person name="Clifton S."/>
            <person name="Fulton L."/>
            <person name="Fulton B."/>
            <person name="Courtney L."/>
            <person name="Fronick C."/>
            <person name="Harrison M."/>
            <person name="Strong C."/>
            <person name="Farmer C."/>
            <person name="Delahaunty K."/>
            <person name="Markovic C."/>
            <person name="Hall O."/>
            <person name="Minx P."/>
            <person name="Tomlinson C."/>
            <person name="Mitreva M."/>
            <person name="Nelson J."/>
            <person name="Hou S."/>
            <person name="Wollam A."/>
            <person name="Pepin K.H."/>
            <person name="Johnson M."/>
            <person name="Bhonagiri V."/>
            <person name="Nash W.E."/>
            <person name="Warren W."/>
            <person name="Chinwalla A."/>
            <person name="Mardis E.R."/>
            <person name="Wilson R.K."/>
        </authorList>
    </citation>
    <scope>NUCLEOTIDE SEQUENCE [LARGE SCALE GENOMIC DNA]</scope>
    <source>
        <strain evidence="13">ATCC 700122</strain>
    </source>
</reference>
<dbReference type="Pfam" id="PF00005">
    <property type="entry name" value="ABC_tran"/>
    <property type="match status" value="1"/>
</dbReference>
<evidence type="ECO:0000259" key="11">
    <source>
        <dbReference type="PROSITE" id="PS50893"/>
    </source>
</evidence>
<keyword evidence="2" id="KW-0813">Transport</keyword>
<dbReference type="AlphaFoldDB" id="D0WEU5"/>
<dbReference type="SMART" id="SM00382">
    <property type="entry name" value="AAA"/>
    <property type="match status" value="1"/>
</dbReference>
<dbReference type="eggNOG" id="COG1132">
    <property type="taxonomic scope" value="Bacteria"/>
</dbReference>
<dbReference type="SUPFAM" id="SSF90123">
    <property type="entry name" value="ABC transporter transmembrane region"/>
    <property type="match status" value="1"/>
</dbReference>
<keyword evidence="8 10" id="KW-0472">Membrane</keyword>
<dbReference type="HOGENOM" id="CLU_000604_84_9_11"/>
<evidence type="ECO:0000256" key="6">
    <source>
        <dbReference type="ARBA" id="ARBA00022840"/>
    </source>
</evidence>
<keyword evidence="4 10" id="KW-0812">Transmembrane</keyword>
<sequence length="596" mass="65028">MIMKRESKGARRLTPMNRAARPSAFAKLYYFMRPDRARMGVSLILACIGEVCGMVPYLVVALLAAGLIDGSLTLERAGLLALAAAFAHVARFVLTWRSSMMSHRIAFKALRTMREQMAAKMARVPLGTIVDTPTGVFRNRFVDNVNMLEDAIAHFMPELPSNVFGPLLAMTVVFVIDWRMGLAGLATIPLGVLFYSGMMRGYQEKMAHYIGTENHMNSTLVEYVNGIKVIKAFGRTASSYRAFSEAVAAYHDSTLDWFKQSWVWMAAIKSVVPCTLLVSLPVGVMLMSAGELTLPAFLCCIVIPLGFIGPLMRFAQAAGMVSRMDACLNAIWDFLGEPELVRPQERVTLGDRSFEFDRVSFSYHEGAEVLHEVSFATVPGEITAIVGPSGSGKSTIAKLMVGFWDASAGAIRLGGIDVKDIPFTQLMENVSYVAQDTFLFDCSLADNIRMGKRDATMEEVIAAAKAAGCHDFIEALPHGYDTSAGEAGGRLSGGERQRVTIARAILKDAPIVVLDEATAYADPENEALVERAVGRLIEGKTLVVIAHRLFTIRNAQQILVVDGGRVVGHGAHEELLAGNELYGRMWSQHMSTIEVA</sequence>
<evidence type="ECO:0000256" key="2">
    <source>
        <dbReference type="ARBA" id="ARBA00022448"/>
    </source>
</evidence>
<dbReference type="GO" id="GO:0140359">
    <property type="term" value="F:ABC-type transporter activity"/>
    <property type="evidence" value="ECO:0007669"/>
    <property type="project" value="InterPro"/>
</dbReference>
<comment type="subcellular location">
    <subcellularLocation>
        <location evidence="1">Cell inner membrane</location>
        <topology evidence="1">Multi-pass membrane protein</topology>
    </subcellularLocation>
</comment>
<evidence type="ECO:0000256" key="1">
    <source>
        <dbReference type="ARBA" id="ARBA00004429"/>
    </source>
</evidence>
<dbReference type="Gene3D" id="3.40.50.300">
    <property type="entry name" value="P-loop containing nucleotide triphosphate hydrolases"/>
    <property type="match status" value="1"/>
</dbReference>
<dbReference type="InterPro" id="IPR003593">
    <property type="entry name" value="AAA+_ATPase"/>
</dbReference>
<dbReference type="FunFam" id="3.40.50.300:FF:000221">
    <property type="entry name" value="Multidrug ABC transporter ATP-binding protein"/>
    <property type="match status" value="1"/>
</dbReference>
<keyword evidence="3" id="KW-1003">Cell membrane</keyword>
<feature type="domain" description="ABC transporter" evidence="11">
    <location>
        <begin position="354"/>
        <end position="588"/>
    </location>
</feature>
<dbReference type="GO" id="GO:0016887">
    <property type="term" value="F:ATP hydrolysis activity"/>
    <property type="evidence" value="ECO:0007669"/>
    <property type="project" value="InterPro"/>
</dbReference>
<dbReference type="STRING" id="649764.HMPREF0762_00327"/>
<feature type="domain" description="ABC transmembrane type-1" evidence="12">
    <location>
        <begin position="41"/>
        <end position="323"/>
    </location>
</feature>
<feature type="transmembrane region" description="Helical" evidence="10">
    <location>
        <begin position="77"/>
        <end position="94"/>
    </location>
</feature>
<proteinExistence type="inferred from homology"/>
<evidence type="ECO:0000256" key="5">
    <source>
        <dbReference type="ARBA" id="ARBA00022741"/>
    </source>
</evidence>
<feature type="transmembrane region" description="Helical" evidence="10">
    <location>
        <begin position="262"/>
        <end position="286"/>
    </location>
</feature>
<dbReference type="InterPro" id="IPR027417">
    <property type="entry name" value="P-loop_NTPase"/>
</dbReference>
<evidence type="ECO:0000259" key="12">
    <source>
        <dbReference type="PROSITE" id="PS50929"/>
    </source>
</evidence>
<dbReference type="GO" id="GO:0005886">
    <property type="term" value="C:plasma membrane"/>
    <property type="evidence" value="ECO:0007669"/>
    <property type="project" value="UniProtKB-SubCell"/>
</dbReference>
<keyword evidence="6 13" id="KW-0067">ATP-binding</keyword>
<evidence type="ECO:0000313" key="13">
    <source>
        <dbReference type="EMBL" id="EEZ62233.1"/>
    </source>
</evidence>
<evidence type="ECO:0000256" key="9">
    <source>
        <dbReference type="ARBA" id="ARBA00023455"/>
    </source>
</evidence>
<comment type="similarity">
    <text evidence="9">Belongs to the ABC transporter superfamily. Siderophore-Fe(3+) uptake transporter (SIUT) (TC 3.A.1.21) family.</text>
</comment>
<feature type="transmembrane region" description="Helical" evidence="10">
    <location>
        <begin position="41"/>
        <end position="65"/>
    </location>
</feature>
<dbReference type="InterPro" id="IPR036640">
    <property type="entry name" value="ABC1_TM_sf"/>
</dbReference>
<evidence type="ECO:0000313" key="14">
    <source>
        <dbReference type="Proteomes" id="UP000006001"/>
    </source>
</evidence>
<protein>
    <submittedName>
        <fullName evidence="13">ABC transporter, ATP-binding protein</fullName>
    </submittedName>
</protein>
<keyword evidence="7 10" id="KW-1133">Transmembrane helix</keyword>
<feature type="transmembrane region" description="Helical" evidence="10">
    <location>
        <begin position="292"/>
        <end position="314"/>
    </location>
</feature>
<keyword evidence="5" id="KW-0547">Nucleotide-binding</keyword>
<dbReference type="PANTHER" id="PTHR24221">
    <property type="entry name" value="ATP-BINDING CASSETTE SUB-FAMILY B"/>
    <property type="match status" value="1"/>
</dbReference>
<dbReference type="PROSITE" id="PS00211">
    <property type="entry name" value="ABC_TRANSPORTER_1"/>
    <property type="match status" value="1"/>
</dbReference>
<dbReference type="GO" id="GO:0005524">
    <property type="term" value="F:ATP binding"/>
    <property type="evidence" value="ECO:0007669"/>
    <property type="project" value="UniProtKB-KW"/>
</dbReference>
<dbReference type="SUPFAM" id="SSF52540">
    <property type="entry name" value="P-loop containing nucleoside triphosphate hydrolases"/>
    <property type="match status" value="1"/>
</dbReference>
<dbReference type="InterPro" id="IPR039421">
    <property type="entry name" value="Type_1_exporter"/>
</dbReference>
<dbReference type="EMBL" id="ACUX02000004">
    <property type="protein sequence ID" value="EEZ62233.1"/>
    <property type="molecule type" value="Genomic_DNA"/>
</dbReference>
<gene>
    <name evidence="13" type="ORF">HMPREF0762_00327</name>
</gene>
<evidence type="ECO:0000256" key="8">
    <source>
        <dbReference type="ARBA" id="ARBA00023136"/>
    </source>
</evidence>
<dbReference type="InterPro" id="IPR017871">
    <property type="entry name" value="ABC_transporter-like_CS"/>
</dbReference>
<evidence type="ECO:0000256" key="4">
    <source>
        <dbReference type="ARBA" id="ARBA00022692"/>
    </source>
</evidence>
<dbReference type="PANTHER" id="PTHR24221:SF654">
    <property type="entry name" value="ATP-BINDING CASSETTE SUB-FAMILY B MEMBER 6"/>
    <property type="match status" value="1"/>
</dbReference>
<organism evidence="13 14">
    <name type="scientific">Slackia exigua (strain ATCC 700122 / DSM 15923 / CIP 105133 / JCM 11022 / KCTC 5966 / S-7)</name>
    <dbReference type="NCBI Taxonomy" id="649764"/>
    <lineage>
        <taxon>Bacteria</taxon>
        <taxon>Bacillati</taxon>
        <taxon>Actinomycetota</taxon>
        <taxon>Coriobacteriia</taxon>
        <taxon>Eggerthellales</taxon>
        <taxon>Eggerthellaceae</taxon>
        <taxon>Slackia</taxon>
    </lineage>
</organism>
<evidence type="ECO:0000256" key="7">
    <source>
        <dbReference type="ARBA" id="ARBA00022989"/>
    </source>
</evidence>
<comment type="caution">
    <text evidence="13">The sequence shown here is derived from an EMBL/GenBank/DDBJ whole genome shotgun (WGS) entry which is preliminary data.</text>
</comment>
<dbReference type="Pfam" id="PF00664">
    <property type="entry name" value="ABC_membrane"/>
    <property type="match status" value="1"/>
</dbReference>
<accession>D0WEU5</accession>